<organism evidence="9 10">
    <name type="scientific">Thermomonospora cellulosilytica</name>
    <dbReference type="NCBI Taxonomy" id="1411118"/>
    <lineage>
        <taxon>Bacteria</taxon>
        <taxon>Bacillati</taxon>
        <taxon>Actinomycetota</taxon>
        <taxon>Actinomycetes</taxon>
        <taxon>Streptosporangiales</taxon>
        <taxon>Thermomonosporaceae</taxon>
        <taxon>Thermomonospora</taxon>
    </lineage>
</organism>
<keyword evidence="5 7" id="KW-0472">Membrane</keyword>
<evidence type="ECO:0000313" key="10">
    <source>
        <dbReference type="Proteomes" id="UP000539313"/>
    </source>
</evidence>
<feature type="transmembrane region" description="Helical" evidence="7">
    <location>
        <begin position="103"/>
        <end position="124"/>
    </location>
</feature>
<sequence length="308" mass="31106">MYGAPPPGGPLPGAPGPFPVPPQAPPVASTAPVGRRLAAWLIDALVVVAIVAGIGSLTYARLVDYVSTQGTAVAAAGVFELIGSQGDVAGAARAAGQKAWDDAVGIVVQGFAALIALQLLYQFAALQFAGRTLGKGLLGLRVRGGDGARPGVGRSLLRSTVTTASESGLYSVACILLVLGQFLLSFAVWAAAVVLFLFNALPMLGGRRRTLADRVSGTTVERAAVLRTATGAAQAAAESARRLGRRAKERVSGGEAPAAPEPQPLAQPGYAHLEPPAPPGQVPPPPAQPGYAPPPPGTLPPPGPTPYP</sequence>
<feature type="compositionally biased region" description="Pro residues" evidence="6">
    <location>
        <begin position="275"/>
        <end position="308"/>
    </location>
</feature>
<evidence type="ECO:0000259" key="8">
    <source>
        <dbReference type="Pfam" id="PF06271"/>
    </source>
</evidence>
<keyword evidence="10" id="KW-1185">Reference proteome</keyword>
<evidence type="ECO:0000256" key="5">
    <source>
        <dbReference type="ARBA" id="ARBA00023136"/>
    </source>
</evidence>
<evidence type="ECO:0000256" key="2">
    <source>
        <dbReference type="ARBA" id="ARBA00022475"/>
    </source>
</evidence>
<dbReference type="Pfam" id="PF06271">
    <property type="entry name" value="RDD"/>
    <property type="match status" value="1"/>
</dbReference>
<proteinExistence type="predicted"/>
<accession>A0A7W3N3F1</accession>
<dbReference type="RefSeq" id="WP_182707601.1">
    <property type="nucleotide sequence ID" value="NZ_JACJII010000001.1"/>
</dbReference>
<dbReference type="PANTHER" id="PTHR36115:SF6">
    <property type="entry name" value="PROLINE-RICH ANTIGEN HOMOLOG"/>
    <property type="match status" value="1"/>
</dbReference>
<evidence type="ECO:0000256" key="4">
    <source>
        <dbReference type="ARBA" id="ARBA00022989"/>
    </source>
</evidence>
<feature type="region of interest" description="Disordered" evidence="6">
    <location>
        <begin position="238"/>
        <end position="308"/>
    </location>
</feature>
<keyword evidence="4 7" id="KW-1133">Transmembrane helix</keyword>
<evidence type="ECO:0000256" key="1">
    <source>
        <dbReference type="ARBA" id="ARBA00004651"/>
    </source>
</evidence>
<dbReference type="PANTHER" id="PTHR36115">
    <property type="entry name" value="PROLINE-RICH ANTIGEN HOMOLOG-RELATED"/>
    <property type="match status" value="1"/>
</dbReference>
<evidence type="ECO:0000256" key="6">
    <source>
        <dbReference type="SAM" id="MobiDB-lite"/>
    </source>
</evidence>
<feature type="transmembrane region" description="Helical" evidence="7">
    <location>
        <begin position="168"/>
        <end position="201"/>
    </location>
</feature>
<reference evidence="9 10" key="1">
    <citation type="submission" date="2020-08" db="EMBL/GenBank/DDBJ databases">
        <title>Sequencing the genomes of 1000 actinobacteria strains.</title>
        <authorList>
            <person name="Klenk H.-P."/>
        </authorList>
    </citation>
    <scope>NUCLEOTIDE SEQUENCE [LARGE SCALE GENOMIC DNA]</scope>
    <source>
        <strain evidence="9 10">DSM 45823</strain>
    </source>
</reference>
<evidence type="ECO:0000313" key="9">
    <source>
        <dbReference type="EMBL" id="MBA9006815.1"/>
    </source>
</evidence>
<dbReference type="InterPro" id="IPR051791">
    <property type="entry name" value="Pra-immunoreactive"/>
</dbReference>
<dbReference type="AlphaFoldDB" id="A0A7W3N3F1"/>
<evidence type="ECO:0000256" key="3">
    <source>
        <dbReference type="ARBA" id="ARBA00022692"/>
    </source>
</evidence>
<dbReference type="GO" id="GO:0005886">
    <property type="term" value="C:plasma membrane"/>
    <property type="evidence" value="ECO:0007669"/>
    <property type="project" value="UniProtKB-SubCell"/>
</dbReference>
<feature type="transmembrane region" description="Helical" evidence="7">
    <location>
        <begin position="37"/>
        <end position="60"/>
    </location>
</feature>
<keyword evidence="2" id="KW-1003">Cell membrane</keyword>
<dbReference type="EMBL" id="JACJII010000001">
    <property type="protein sequence ID" value="MBA9006815.1"/>
    <property type="molecule type" value="Genomic_DNA"/>
</dbReference>
<feature type="region of interest" description="Disordered" evidence="6">
    <location>
        <begin position="1"/>
        <end position="25"/>
    </location>
</feature>
<evidence type="ECO:0000256" key="7">
    <source>
        <dbReference type="SAM" id="Phobius"/>
    </source>
</evidence>
<dbReference type="InterPro" id="IPR010432">
    <property type="entry name" value="RDD"/>
</dbReference>
<dbReference type="Proteomes" id="UP000539313">
    <property type="component" value="Unassembled WGS sequence"/>
</dbReference>
<gene>
    <name evidence="9" type="ORF">HNR21_005697</name>
</gene>
<keyword evidence="3 7" id="KW-0812">Transmembrane</keyword>
<name>A0A7W3N3F1_9ACTN</name>
<comment type="caution">
    <text evidence="9">The sequence shown here is derived from an EMBL/GenBank/DDBJ whole genome shotgun (WGS) entry which is preliminary data.</text>
</comment>
<protein>
    <recommendedName>
        <fullName evidence="8">RDD domain-containing protein</fullName>
    </recommendedName>
</protein>
<comment type="subcellular location">
    <subcellularLocation>
        <location evidence="1">Cell membrane</location>
        <topology evidence="1">Multi-pass membrane protein</topology>
    </subcellularLocation>
</comment>
<feature type="domain" description="RDD" evidence="8">
    <location>
        <begin position="30"/>
        <end position="216"/>
    </location>
</feature>